<protein>
    <submittedName>
        <fullName evidence="3">Hotdog fold thioesterase</fullName>
    </submittedName>
</protein>
<dbReference type="GeneID" id="300654218"/>
<dbReference type="InterPro" id="IPR003736">
    <property type="entry name" value="PAAI_dom"/>
</dbReference>
<dbReference type="EMBL" id="WXYQ01000012">
    <property type="protein sequence ID" value="NBG96938.1"/>
    <property type="molecule type" value="Genomic_DNA"/>
</dbReference>
<comment type="caution">
    <text evidence="3">The sequence shown here is derived from an EMBL/GenBank/DDBJ whole genome shotgun (WGS) entry which is preliminary data.</text>
</comment>
<dbReference type="SUPFAM" id="SSF54637">
    <property type="entry name" value="Thioesterase/thiol ester dehydrase-isomerase"/>
    <property type="match status" value="1"/>
</dbReference>
<evidence type="ECO:0000259" key="2">
    <source>
        <dbReference type="Pfam" id="PF03061"/>
    </source>
</evidence>
<evidence type="ECO:0000313" key="4">
    <source>
        <dbReference type="Proteomes" id="UP000470384"/>
    </source>
</evidence>
<dbReference type="AlphaFoldDB" id="A0A845QFF3"/>
<reference evidence="3 4" key="1">
    <citation type="journal article" date="2016" name="Int. J. Syst. Evol. Microbiol.">
        <title>Pyruvatibacter mobilis gen. nov., sp. nov., a marine bacterium from the culture broth of Picochlorum sp. 122.</title>
        <authorList>
            <person name="Wang G."/>
            <person name="Tang M."/>
            <person name="Wu H."/>
            <person name="Dai S."/>
            <person name="Li T."/>
            <person name="Chen C."/>
            <person name="He H."/>
            <person name="Fan J."/>
            <person name="Xiang W."/>
            <person name="Li X."/>
        </authorList>
    </citation>
    <scope>NUCLEOTIDE SEQUENCE [LARGE SCALE GENOMIC DNA]</scope>
    <source>
        <strain evidence="3 4">GYP-11</strain>
    </source>
</reference>
<gene>
    <name evidence="3" type="ORF">GTQ45_14460</name>
</gene>
<dbReference type="GO" id="GO:0005829">
    <property type="term" value="C:cytosol"/>
    <property type="evidence" value="ECO:0007669"/>
    <property type="project" value="TreeGrafter"/>
</dbReference>
<dbReference type="GO" id="GO:0061522">
    <property type="term" value="F:1,4-dihydroxy-2-naphthoyl-CoA thioesterase activity"/>
    <property type="evidence" value="ECO:0007669"/>
    <property type="project" value="TreeGrafter"/>
</dbReference>
<proteinExistence type="predicted"/>
<accession>A0A845QFF3</accession>
<dbReference type="Proteomes" id="UP000470384">
    <property type="component" value="Unassembled WGS sequence"/>
</dbReference>
<evidence type="ECO:0000256" key="1">
    <source>
        <dbReference type="ARBA" id="ARBA00022801"/>
    </source>
</evidence>
<dbReference type="RefSeq" id="WP_160588929.1">
    <property type="nucleotide sequence ID" value="NZ_BMHN01000001.1"/>
</dbReference>
<dbReference type="PANTHER" id="PTHR43240:SF8">
    <property type="entry name" value="PHENYLACETIC ACID DEGRADATION-RELATED PROTEIN"/>
    <property type="match status" value="1"/>
</dbReference>
<keyword evidence="4" id="KW-1185">Reference proteome</keyword>
<dbReference type="InterPro" id="IPR029069">
    <property type="entry name" value="HotDog_dom_sf"/>
</dbReference>
<dbReference type="NCBIfam" id="TIGR00369">
    <property type="entry name" value="unchar_dom_1"/>
    <property type="match status" value="1"/>
</dbReference>
<feature type="domain" description="Thioesterase" evidence="2">
    <location>
        <begin position="49"/>
        <end position="127"/>
    </location>
</feature>
<dbReference type="OrthoDB" id="9813282at2"/>
<organism evidence="3 4">
    <name type="scientific">Pyruvatibacter mobilis</name>
    <dbReference type="NCBI Taxonomy" id="1712261"/>
    <lineage>
        <taxon>Bacteria</taxon>
        <taxon>Pseudomonadati</taxon>
        <taxon>Pseudomonadota</taxon>
        <taxon>Alphaproteobacteria</taxon>
        <taxon>Hyphomicrobiales</taxon>
        <taxon>Parvibaculaceae</taxon>
        <taxon>Pyruvatibacter</taxon>
    </lineage>
</organism>
<evidence type="ECO:0000313" key="3">
    <source>
        <dbReference type="EMBL" id="NBG96938.1"/>
    </source>
</evidence>
<dbReference type="Pfam" id="PF03061">
    <property type="entry name" value="4HBT"/>
    <property type="match status" value="1"/>
</dbReference>
<name>A0A845QFF3_9HYPH</name>
<sequence>MTDTPDTVTQLNANPLPLARHLGIRFVAATADEVVAELEVTEALCTAGHILHGGTAMALADTVGAVATFLNLPEGAGGTTTIESKTNFLAACPAGQVVRATATPVHRGRRTQMWQTRITRADGKLVAVTSQTQMVL</sequence>
<dbReference type="PANTHER" id="PTHR43240">
    <property type="entry name" value="1,4-DIHYDROXY-2-NAPHTHOYL-COA THIOESTERASE 1"/>
    <property type="match status" value="1"/>
</dbReference>
<keyword evidence="1" id="KW-0378">Hydrolase</keyword>
<dbReference type="Gene3D" id="3.10.129.10">
    <property type="entry name" value="Hotdog Thioesterase"/>
    <property type="match status" value="1"/>
</dbReference>
<dbReference type="CDD" id="cd03443">
    <property type="entry name" value="PaaI_thioesterase"/>
    <property type="match status" value="1"/>
</dbReference>
<dbReference type="InterPro" id="IPR006683">
    <property type="entry name" value="Thioestr_dom"/>
</dbReference>